<evidence type="ECO:0000256" key="6">
    <source>
        <dbReference type="ARBA" id="ARBA00022723"/>
    </source>
</evidence>
<dbReference type="InterPro" id="IPR007728">
    <property type="entry name" value="Pre-SET_dom"/>
</dbReference>
<comment type="subcellular location">
    <subcellularLocation>
        <location evidence="1">Chromosome</location>
    </subcellularLocation>
</comment>
<feature type="region of interest" description="Disordered" evidence="8">
    <location>
        <begin position="1"/>
        <end position="52"/>
    </location>
</feature>
<dbReference type="GO" id="GO:0042054">
    <property type="term" value="F:histone methyltransferase activity"/>
    <property type="evidence" value="ECO:0007669"/>
    <property type="project" value="InterPro"/>
</dbReference>
<keyword evidence="2" id="KW-0158">Chromosome</keyword>
<reference evidence="11" key="1">
    <citation type="submission" date="2016-06" db="EMBL/GenBank/DDBJ databases">
        <authorList>
            <person name="Cuomo C."/>
            <person name="Litvintseva A."/>
            <person name="Heitman J."/>
            <person name="Chen Y."/>
            <person name="Sun S."/>
            <person name="Springer D."/>
            <person name="Dromer F."/>
            <person name="Young S."/>
            <person name="Zeng Q."/>
            <person name="Chapman S."/>
            <person name="Gujja S."/>
            <person name="Saif S."/>
            <person name="Birren B."/>
        </authorList>
    </citation>
    <scope>NUCLEOTIDE SEQUENCE</scope>
    <source>
        <strain evidence="11">CBS 7841</strain>
    </source>
</reference>
<evidence type="ECO:0000256" key="5">
    <source>
        <dbReference type="ARBA" id="ARBA00022691"/>
    </source>
</evidence>
<feature type="region of interest" description="Disordered" evidence="8">
    <location>
        <begin position="97"/>
        <end position="132"/>
    </location>
</feature>
<dbReference type="PROSITE" id="PS50867">
    <property type="entry name" value="PRE_SET"/>
    <property type="match status" value="1"/>
</dbReference>
<feature type="compositionally biased region" description="Polar residues" evidence="8">
    <location>
        <begin position="1249"/>
        <end position="1270"/>
    </location>
</feature>
<keyword evidence="4" id="KW-0808">Transferase</keyword>
<feature type="region of interest" description="Disordered" evidence="8">
    <location>
        <begin position="189"/>
        <end position="252"/>
    </location>
</feature>
<name>A0AAJ8JRK7_9TREE</name>
<dbReference type="GO" id="GO:0008270">
    <property type="term" value="F:zinc ion binding"/>
    <property type="evidence" value="ECO:0007669"/>
    <property type="project" value="InterPro"/>
</dbReference>
<dbReference type="GO" id="GO:0005694">
    <property type="term" value="C:chromosome"/>
    <property type="evidence" value="ECO:0007669"/>
    <property type="project" value="UniProtKB-SubCell"/>
</dbReference>
<evidence type="ECO:0000259" key="10">
    <source>
        <dbReference type="PROSITE" id="PS50867"/>
    </source>
</evidence>
<feature type="compositionally biased region" description="Low complexity" evidence="8">
    <location>
        <begin position="386"/>
        <end position="399"/>
    </location>
</feature>
<evidence type="ECO:0000256" key="7">
    <source>
        <dbReference type="ARBA" id="ARBA00022833"/>
    </source>
</evidence>
<evidence type="ECO:0000313" key="12">
    <source>
        <dbReference type="Proteomes" id="UP000094043"/>
    </source>
</evidence>
<dbReference type="InterPro" id="IPR050973">
    <property type="entry name" value="H3K9_Histone-Lys_N-MTase"/>
</dbReference>
<keyword evidence="6" id="KW-0479">Metal-binding</keyword>
<feature type="compositionally biased region" description="Polar residues" evidence="8">
    <location>
        <begin position="40"/>
        <end position="51"/>
    </location>
</feature>
<feature type="region of interest" description="Disordered" evidence="8">
    <location>
        <begin position="845"/>
        <end position="958"/>
    </location>
</feature>
<feature type="region of interest" description="Disordered" evidence="8">
    <location>
        <begin position="486"/>
        <end position="517"/>
    </location>
</feature>
<evidence type="ECO:0000259" key="9">
    <source>
        <dbReference type="PROSITE" id="PS50280"/>
    </source>
</evidence>
<gene>
    <name evidence="11" type="ORF">L203_102364</name>
</gene>
<dbReference type="Gene3D" id="2.170.270.10">
    <property type="entry name" value="SET domain"/>
    <property type="match status" value="1"/>
</dbReference>
<dbReference type="GO" id="GO:0005634">
    <property type="term" value="C:nucleus"/>
    <property type="evidence" value="ECO:0007669"/>
    <property type="project" value="InterPro"/>
</dbReference>
<feature type="region of interest" description="Disordered" evidence="8">
    <location>
        <begin position="380"/>
        <end position="437"/>
    </location>
</feature>
<accession>A0AAJ8JRK7</accession>
<evidence type="ECO:0000313" key="11">
    <source>
        <dbReference type="EMBL" id="WVN87187.1"/>
    </source>
</evidence>
<organism evidence="11 12">
    <name type="scientific">Cryptococcus depauperatus CBS 7841</name>
    <dbReference type="NCBI Taxonomy" id="1295531"/>
    <lineage>
        <taxon>Eukaryota</taxon>
        <taxon>Fungi</taxon>
        <taxon>Dikarya</taxon>
        <taxon>Basidiomycota</taxon>
        <taxon>Agaricomycotina</taxon>
        <taxon>Tremellomycetes</taxon>
        <taxon>Tremellales</taxon>
        <taxon>Cryptococcaceae</taxon>
        <taxon>Cryptococcus</taxon>
    </lineage>
</organism>
<dbReference type="SMART" id="SM00317">
    <property type="entry name" value="SET"/>
    <property type="match status" value="1"/>
</dbReference>
<feature type="compositionally biased region" description="Basic and acidic residues" evidence="8">
    <location>
        <begin position="1217"/>
        <end position="1248"/>
    </location>
</feature>
<feature type="compositionally biased region" description="Low complexity" evidence="8">
    <location>
        <begin position="859"/>
        <end position="869"/>
    </location>
</feature>
<keyword evidence="12" id="KW-1185">Reference proteome</keyword>
<keyword evidence="3" id="KW-0489">Methyltransferase</keyword>
<feature type="region of interest" description="Disordered" evidence="8">
    <location>
        <begin position="1061"/>
        <end position="1134"/>
    </location>
</feature>
<evidence type="ECO:0008006" key="13">
    <source>
        <dbReference type="Google" id="ProtNLM"/>
    </source>
</evidence>
<reference evidence="11" key="2">
    <citation type="journal article" date="2022" name="Elife">
        <title>Obligate sexual reproduction of a homothallic fungus closely related to the Cryptococcus pathogenic species complex.</title>
        <authorList>
            <person name="Passer A.R."/>
            <person name="Clancey S.A."/>
            <person name="Shea T."/>
            <person name="David-Palma M."/>
            <person name="Averette A.F."/>
            <person name="Boekhout T."/>
            <person name="Porcel B.M."/>
            <person name="Nowrousian M."/>
            <person name="Cuomo C.A."/>
            <person name="Sun S."/>
            <person name="Heitman J."/>
            <person name="Coelho M.A."/>
        </authorList>
    </citation>
    <scope>NUCLEOTIDE SEQUENCE</scope>
    <source>
        <strain evidence="11">CBS 7841</strain>
    </source>
</reference>
<protein>
    <recommendedName>
        <fullName evidence="13">Histone-lysine N-methyltransferase SUV39H</fullName>
    </recommendedName>
</protein>
<dbReference type="SUPFAM" id="SSF82199">
    <property type="entry name" value="SET domain"/>
    <property type="match status" value="1"/>
</dbReference>
<feature type="region of interest" description="Disordered" evidence="8">
    <location>
        <begin position="1888"/>
        <end position="1908"/>
    </location>
</feature>
<dbReference type="GeneID" id="91086576"/>
<sequence>MQKARPRTSVPSDGNGLNGSLVLDSLNRRNQEVKVRKSMDGSSGSKIPSLNKTKEKIVIDLTGLDSDDSDSDDPLLITSLQPSAKVINRNHQSAFSANSATPLASGSKTGKIVQPQSTGSYNIVQSTGADKRDVDTLTISKPEASKLPVVGKLSPQPRPTVAYSLPNKPMSLDQKCSISPDKPIMGKQISKISLNDRQRIGDVGRLPGTAKDGVRGKEKDNGSSLTRSATAVGSQPAQSSMSISGSGSSLVSRPFPVSTQFEKPTVIAGNWHLSQSPQISLPTHTPTSLNNHEPLNNQGRISSMKKNSRIPAISSQSVTMSDNLVDKRITDNVSLNGQDTKRDEKTEAAKRNGVILGIVNPSSSNASLFDSLPRPLSKSCVTNANSSSGITSKSSTTGKVYHSHNTVSEAISKGQFKAIHPLPPRPPATTDKKEKENIDSSTFQSARGAVNIPESTIQAQGILKEEKNDYTGKDTIAKQMGKLNTDDNGVASHRPCQPSKQVRLASTSKTRNDNSWINETNTTERKGRVFNAQPGEEVSKEKVKGEQEPLFLNSSQTSSMPLSTSYKGPLTPQSVPQVPNIISNLAKLQASIAQVRTLASSTFTTSNTTTISCPGPSITIINDQKSPQALPSLGRDTFKDSKSLSKLSETQTWVTAAKFNQLASIVLASRKSAELKETVTSSRKESEEPTFPTLSGPSNLIEGKGTSRSELDLSKPQPSASSTRQEPSASSTLSLAESNVGIGSDVAQRLEEKRRNILMERKDKEVGTACWVKPIVDQKSPVPSAATLNPAAITISVSLEPSSKDTPVSLQKLIDSCTSSIQTPSELLPKAGLQSQVKEKRDLIKPMPPGRHLASVGQSSPSTSTSMSRPPTPPLPPHLVQVITKTNDSLFSDDSRPPTPPLPSLQPSSSVSPALEQTLSEANPPPICSRSDPKKVSTPSTPPFPPLPSYISPDHTPIPVARTISTTQSTRMVTAEAMSNASKNRDDIRPPTPPLPIGTSHSPSSEERKKATTHFNAVEISTGLQNNTFKNSVNPISSSFEAFTPHTPPIPILLDSSLSELETPVEPVQETDSDPNTWLNPLHLESHYQSQNNSHRKHRRSISPMYIDQPERKRLKSPGLGLGSQKNILYGTDDKPLTNSEITLPCDSTDEERKQKYQAQVELPTPAPTPAFVGVDRMLDIGTEQLLSNDLPVENEIEKLVEENYETSIESVQKQMDTAKSHDWRRLPPDHAHEQAKESRENYMDKSLQDTNDIPGQPNGSTQTLPSSVRNAAEQDMGKKITKVGKGLQDMSLEHSVASPIQLHTKSENSLSDGKHFLGTIPTTDGTREEDSYLRLSPLPLLASKLSDDSGPDDETSVPFGTKDKNAFETEFRLSLSSPVQESHKWRKGKFRRRIVASSDEEGGDKEVATSYRPVYKTARTQLLARSHAERALSSPSLLSDTSIDEIKEKWVNKERKPKKPKDTEAEWSETIADGSTDSDVDAMLDEGLNYRVSKGKPKKIGLSLKGMPNARAYLISASQAHGSHSQVSQIMRLSSSKQYKPDNEDPYVLFPDPPCPYERKAIGKRTCDSKLLDAWNKRKERFPPNNPIHRSIFESYILQSTAYDEYNSSEIRIINDVDHEGPAPNFEFVYSNEMLYTDKIPDPEKGLGCDCDGPCDPESGTCSCVKRQELYNYGTITGFAYDQKGKIKNGTIPIWECSDTCGCPLECPNRVIQRGRDRETEIDIFKTKYKGWGVRARLPIANGTFLGIYSGELITEEESEKRGITYNLAGTTYLFDLDGYAIRYPPEGLEGVDMRLAQLAEATKKRAKVSMKRNKEDHYNAYSVDAFRYGNFTRYLNHSCDPNLVIMQAYVKDFHPERPLLVIFARRDIKKNEELCISYKGIPDEEDLLSPNKRNKEKGKGGKTTTNSSASVHMLAIMTKGQGKALSEAKNHCRCGTPLCDGMMFNYGNI</sequence>
<dbReference type="EMBL" id="CP143786">
    <property type="protein sequence ID" value="WVN87187.1"/>
    <property type="molecule type" value="Genomic_DNA"/>
</dbReference>
<feature type="compositionally biased region" description="Polar residues" evidence="8">
    <location>
        <begin position="716"/>
        <end position="736"/>
    </location>
</feature>
<keyword evidence="7" id="KW-0862">Zinc</keyword>
<dbReference type="InterPro" id="IPR001214">
    <property type="entry name" value="SET_dom"/>
</dbReference>
<feature type="compositionally biased region" description="Low complexity" evidence="8">
    <location>
        <begin position="233"/>
        <end position="252"/>
    </location>
</feature>
<dbReference type="KEGG" id="cdep:91086576"/>
<feature type="region of interest" description="Disordered" evidence="8">
    <location>
        <begin position="1210"/>
        <end position="1273"/>
    </location>
</feature>
<dbReference type="Pfam" id="PF05033">
    <property type="entry name" value="Pre-SET"/>
    <property type="match status" value="1"/>
</dbReference>
<dbReference type="RefSeq" id="XP_066067887.1">
    <property type="nucleotide sequence ID" value="XM_066211790.1"/>
</dbReference>
<dbReference type="Proteomes" id="UP000094043">
    <property type="component" value="Chromosome 3"/>
</dbReference>
<dbReference type="PANTHER" id="PTHR46223">
    <property type="entry name" value="HISTONE-LYSINE N-METHYLTRANSFERASE SUV39H"/>
    <property type="match status" value="1"/>
</dbReference>
<dbReference type="Pfam" id="PF00856">
    <property type="entry name" value="SET"/>
    <property type="match status" value="1"/>
</dbReference>
<feature type="compositionally biased region" description="Polar residues" evidence="8">
    <location>
        <begin position="97"/>
        <end position="128"/>
    </location>
</feature>
<dbReference type="GO" id="GO:0032259">
    <property type="term" value="P:methylation"/>
    <property type="evidence" value="ECO:0007669"/>
    <property type="project" value="UniProtKB-KW"/>
</dbReference>
<proteinExistence type="predicted"/>
<dbReference type="PROSITE" id="PS50280">
    <property type="entry name" value="SET"/>
    <property type="match status" value="1"/>
</dbReference>
<evidence type="ECO:0000256" key="8">
    <source>
        <dbReference type="SAM" id="MobiDB-lite"/>
    </source>
</evidence>
<evidence type="ECO:0000256" key="1">
    <source>
        <dbReference type="ARBA" id="ARBA00004286"/>
    </source>
</evidence>
<feature type="compositionally biased region" description="Basic and acidic residues" evidence="8">
    <location>
        <begin position="678"/>
        <end position="687"/>
    </location>
</feature>
<feature type="compositionally biased region" description="Basic and acidic residues" evidence="8">
    <location>
        <begin position="26"/>
        <end position="39"/>
    </location>
</feature>
<feature type="compositionally biased region" description="Basic and acidic residues" evidence="8">
    <location>
        <begin position="212"/>
        <end position="221"/>
    </location>
</feature>
<evidence type="ECO:0000256" key="4">
    <source>
        <dbReference type="ARBA" id="ARBA00022679"/>
    </source>
</evidence>
<feature type="domain" description="Pre-SET" evidence="10">
    <location>
        <begin position="1648"/>
        <end position="1716"/>
    </location>
</feature>
<dbReference type="SMART" id="SM00468">
    <property type="entry name" value="PreSET"/>
    <property type="match status" value="1"/>
</dbReference>
<dbReference type="PANTHER" id="PTHR46223:SF3">
    <property type="entry name" value="HISTONE-LYSINE N-METHYLTRANSFERASE SET-23"/>
    <property type="match status" value="1"/>
</dbReference>
<feature type="compositionally biased region" description="Polar residues" evidence="8">
    <location>
        <begin position="222"/>
        <end position="232"/>
    </location>
</feature>
<evidence type="ECO:0000256" key="2">
    <source>
        <dbReference type="ARBA" id="ARBA00022454"/>
    </source>
</evidence>
<evidence type="ECO:0000256" key="3">
    <source>
        <dbReference type="ARBA" id="ARBA00022603"/>
    </source>
</evidence>
<feature type="domain" description="SET" evidence="9">
    <location>
        <begin position="1721"/>
        <end position="1881"/>
    </location>
</feature>
<keyword evidence="5" id="KW-0949">S-adenosyl-L-methionine</keyword>
<reference evidence="11" key="3">
    <citation type="submission" date="2024-01" db="EMBL/GenBank/DDBJ databases">
        <authorList>
            <person name="Coelho M.A."/>
            <person name="David-Palma M."/>
            <person name="Shea T."/>
            <person name="Sun S."/>
            <person name="Cuomo C.A."/>
            <person name="Heitman J."/>
        </authorList>
    </citation>
    <scope>NUCLEOTIDE SEQUENCE</scope>
    <source>
        <strain evidence="11">CBS 7841</strain>
    </source>
</reference>
<feature type="compositionally biased region" description="Polar residues" evidence="8">
    <location>
        <begin position="498"/>
        <end position="517"/>
    </location>
</feature>
<dbReference type="InterPro" id="IPR046341">
    <property type="entry name" value="SET_dom_sf"/>
</dbReference>
<feature type="region of interest" description="Disordered" evidence="8">
    <location>
        <begin position="978"/>
        <end position="1012"/>
    </location>
</feature>
<feature type="region of interest" description="Disordered" evidence="8">
    <location>
        <begin position="678"/>
        <end position="736"/>
    </location>
</feature>